<dbReference type="RefSeq" id="WP_048344407.1">
    <property type="nucleotide sequence ID" value="NZ_BJLQ01000011.1"/>
</dbReference>
<evidence type="ECO:0000313" key="2">
    <source>
        <dbReference type="EMBL" id="GEA84137.1"/>
    </source>
</evidence>
<dbReference type="EMBL" id="BJLQ01000011">
    <property type="protein sequence ID" value="GEA84137.1"/>
    <property type="molecule type" value="Genomic_DNA"/>
</dbReference>
<evidence type="ECO:0000256" key="1">
    <source>
        <dbReference type="SAM" id="MobiDB-lite"/>
    </source>
</evidence>
<gene>
    <name evidence="2" type="ORF">CGE01nite_13880</name>
</gene>
<dbReference type="Proteomes" id="UP000320461">
    <property type="component" value="Unassembled WGS sequence"/>
</dbReference>
<comment type="caution">
    <text evidence="2">The sequence shown here is derived from an EMBL/GenBank/DDBJ whole genome shotgun (WGS) entry which is preliminary data.</text>
</comment>
<protein>
    <submittedName>
        <fullName evidence="2">Uncharacterized protein</fullName>
    </submittedName>
</protein>
<feature type="region of interest" description="Disordered" evidence="1">
    <location>
        <begin position="1"/>
        <end position="23"/>
    </location>
</feature>
<sequence>MKQSDATSGHTVRRGPARRLSASDRAAFEVLDAKLAPGGEYAVKAAQREKDREARDAAIMRLITKGA</sequence>
<dbReference type="AlphaFoldDB" id="A0A4Y3KJD3"/>
<keyword evidence="3" id="KW-1185">Reference proteome</keyword>
<organism evidence="2 3">
    <name type="scientific">Cellulomonas gelida</name>
    <dbReference type="NCBI Taxonomy" id="1712"/>
    <lineage>
        <taxon>Bacteria</taxon>
        <taxon>Bacillati</taxon>
        <taxon>Actinomycetota</taxon>
        <taxon>Actinomycetes</taxon>
        <taxon>Micrococcales</taxon>
        <taxon>Cellulomonadaceae</taxon>
        <taxon>Cellulomonas</taxon>
    </lineage>
</organism>
<feature type="compositionally biased region" description="Polar residues" evidence="1">
    <location>
        <begin position="1"/>
        <end position="10"/>
    </location>
</feature>
<proteinExistence type="predicted"/>
<evidence type="ECO:0000313" key="3">
    <source>
        <dbReference type="Proteomes" id="UP000320461"/>
    </source>
</evidence>
<reference evidence="2 3" key="1">
    <citation type="submission" date="2019-06" db="EMBL/GenBank/DDBJ databases">
        <title>Whole genome shotgun sequence of Cellulomonas gelida NBRC 3748.</title>
        <authorList>
            <person name="Hosoyama A."/>
            <person name="Uohara A."/>
            <person name="Ohji S."/>
            <person name="Ichikawa N."/>
        </authorList>
    </citation>
    <scope>NUCLEOTIDE SEQUENCE [LARGE SCALE GENOMIC DNA]</scope>
    <source>
        <strain evidence="2 3">NBRC 3748</strain>
    </source>
</reference>
<name>A0A4Y3KJD3_9CELL</name>
<accession>A0A4Y3KJD3</accession>